<keyword evidence="1" id="KW-0812">Transmembrane</keyword>
<feature type="transmembrane region" description="Helical" evidence="1">
    <location>
        <begin position="12"/>
        <end position="32"/>
    </location>
</feature>
<accession>A0ABP4ED28</accession>
<dbReference type="RefSeq" id="WP_343993187.1">
    <property type="nucleotide sequence ID" value="NZ_BAAALG010000006.1"/>
</dbReference>
<dbReference type="EMBL" id="BAAALG010000006">
    <property type="protein sequence ID" value="GAA1099353.1"/>
    <property type="molecule type" value="Genomic_DNA"/>
</dbReference>
<reference evidence="3" key="1">
    <citation type="journal article" date="2019" name="Int. J. Syst. Evol. Microbiol.">
        <title>The Global Catalogue of Microorganisms (GCM) 10K type strain sequencing project: providing services to taxonomists for standard genome sequencing and annotation.</title>
        <authorList>
            <consortium name="The Broad Institute Genomics Platform"/>
            <consortium name="The Broad Institute Genome Sequencing Center for Infectious Disease"/>
            <person name="Wu L."/>
            <person name="Ma J."/>
        </authorList>
    </citation>
    <scope>NUCLEOTIDE SEQUENCE [LARGE SCALE GENOMIC DNA]</scope>
    <source>
        <strain evidence="3">JCM 13008</strain>
    </source>
</reference>
<dbReference type="Proteomes" id="UP001501581">
    <property type="component" value="Unassembled WGS sequence"/>
</dbReference>
<keyword evidence="3" id="KW-1185">Reference proteome</keyword>
<dbReference type="InterPro" id="IPR021517">
    <property type="entry name" value="DUF3180"/>
</dbReference>
<feature type="transmembrane region" description="Helical" evidence="1">
    <location>
        <begin position="86"/>
        <end position="110"/>
    </location>
</feature>
<evidence type="ECO:0008006" key="4">
    <source>
        <dbReference type="Google" id="ProtNLM"/>
    </source>
</evidence>
<dbReference type="Pfam" id="PF11377">
    <property type="entry name" value="DUF3180"/>
    <property type="match status" value="1"/>
</dbReference>
<evidence type="ECO:0000313" key="3">
    <source>
        <dbReference type="Proteomes" id="UP001501581"/>
    </source>
</evidence>
<name>A0ABP4ED28_9ACTN</name>
<gene>
    <name evidence="2" type="ORF">GCM10009668_16270</name>
</gene>
<feature type="transmembrane region" description="Helical" evidence="1">
    <location>
        <begin position="122"/>
        <end position="142"/>
    </location>
</feature>
<feature type="transmembrane region" description="Helical" evidence="1">
    <location>
        <begin position="44"/>
        <end position="65"/>
    </location>
</feature>
<keyword evidence="1" id="KW-1133">Transmembrane helix</keyword>
<sequence length="158" mass="16757">MSRAELGHVRPTHPGPVVAAAVIGLVGGWSLRPVAQWLGEVPPLVTWVQVGVLYFVALFLAAVAWQTRRLVSRPLALAPNRAVNRLVLAKACILVGAVVGGGYGGYALTWIGSESALVGERILRSGLGSLAGLLILLAAIWLERCCRVREDDDAEPSM</sequence>
<evidence type="ECO:0000256" key="1">
    <source>
        <dbReference type="SAM" id="Phobius"/>
    </source>
</evidence>
<protein>
    <recommendedName>
        <fullName evidence="4">DUF3180 domain-containing protein</fullName>
    </recommendedName>
</protein>
<proteinExistence type="predicted"/>
<comment type="caution">
    <text evidence="2">The sequence shown here is derived from an EMBL/GenBank/DDBJ whole genome shotgun (WGS) entry which is preliminary data.</text>
</comment>
<keyword evidence="1" id="KW-0472">Membrane</keyword>
<evidence type="ECO:0000313" key="2">
    <source>
        <dbReference type="EMBL" id="GAA1099353.1"/>
    </source>
</evidence>
<organism evidence="2 3">
    <name type="scientific">Nocardioides dubius</name>
    <dbReference type="NCBI Taxonomy" id="317019"/>
    <lineage>
        <taxon>Bacteria</taxon>
        <taxon>Bacillati</taxon>
        <taxon>Actinomycetota</taxon>
        <taxon>Actinomycetes</taxon>
        <taxon>Propionibacteriales</taxon>
        <taxon>Nocardioidaceae</taxon>
        <taxon>Nocardioides</taxon>
    </lineage>
</organism>